<gene>
    <name evidence="9" type="primary">uvrY</name>
    <name evidence="9" type="ORF">GCM10023116_27940</name>
</gene>
<evidence type="ECO:0000313" key="9">
    <source>
        <dbReference type="EMBL" id="GAA4650511.1"/>
    </source>
</evidence>
<feature type="domain" description="Response regulatory" evidence="8">
    <location>
        <begin position="1"/>
        <end position="100"/>
    </location>
</feature>
<reference evidence="10" key="1">
    <citation type="journal article" date="2019" name="Int. J. Syst. Evol. Microbiol.">
        <title>The Global Catalogue of Microorganisms (GCM) 10K type strain sequencing project: providing services to taxonomists for standard genome sequencing and annotation.</title>
        <authorList>
            <consortium name="The Broad Institute Genomics Platform"/>
            <consortium name="The Broad Institute Genome Sequencing Center for Infectious Disease"/>
            <person name="Wu L."/>
            <person name="Ma J."/>
        </authorList>
    </citation>
    <scope>NUCLEOTIDE SEQUENCE [LARGE SCALE GENOMIC DNA]</scope>
    <source>
        <strain evidence="10">JCM 17805</strain>
    </source>
</reference>
<sequence>MLSDVEDFDVIGEVATGEEAITFCRQNTPDVILMDVRMPGIGGLEATRKLQHCSPTSKIIAVTVYSDDPYPSRLLEAGASGYLTKGAALDEMVTAIRAVVSGNRYISPEIAQQMALKPFSKKSDNPFEQLSQRELQIATMIVQCQKVQDISDKLCLSPKTVNSYRYRIFDKLDINSDVELTHLAIRHALVDTQTMAI</sequence>
<dbReference type="EMBL" id="BAABFL010000401">
    <property type="protein sequence ID" value="GAA4650511.1"/>
    <property type="molecule type" value="Genomic_DNA"/>
</dbReference>
<dbReference type="PANTHER" id="PTHR43214:SF3">
    <property type="entry name" value="RESPONSE REGULATOR UVRY"/>
    <property type="match status" value="1"/>
</dbReference>
<evidence type="ECO:0000256" key="4">
    <source>
        <dbReference type="ARBA" id="ARBA00023125"/>
    </source>
</evidence>
<feature type="modified residue" description="4-aspartylphosphate" evidence="6">
    <location>
        <position position="35"/>
    </location>
</feature>
<dbReference type="PANTHER" id="PTHR43214">
    <property type="entry name" value="TWO-COMPONENT RESPONSE REGULATOR"/>
    <property type="match status" value="1"/>
</dbReference>
<keyword evidence="2" id="KW-0902">Two-component regulatory system</keyword>
<evidence type="ECO:0000313" key="10">
    <source>
        <dbReference type="Proteomes" id="UP001500604"/>
    </source>
</evidence>
<dbReference type="PRINTS" id="PR00038">
    <property type="entry name" value="HTHLUXR"/>
</dbReference>
<keyword evidence="1 6" id="KW-0597">Phosphoprotein</keyword>
<keyword evidence="10" id="KW-1185">Reference proteome</keyword>
<dbReference type="CDD" id="cd17535">
    <property type="entry name" value="REC_NarL-like"/>
    <property type="match status" value="1"/>
</dbReference>
<dbReference type="Pfam" id="PF00072">
    <property type="entry name" value="Response_reg"/>
    <property type="match status" value="1"/>
</dbReference>
<name>A0ABP8V5F0_9GAMM</name>
<evidence type="ECO:0000256" key="1">
    <source>
        <dbReference type="ARBA" id="ARBA00022553"/>
    </source>
</evidence>
<evidence type="ECO:0000256" key="6">
    <source>
        <dbReference type="PROSITE-ProRule" id="PRU00169"/>
    </source>
</evidence>
<dbReference type="Pfam" id="PF00196">
    <property type="entry name" value="GerE"/>
    <property type="match status" value="1"/>
</dbReference>
<dbReference type="InterPro" id="IPR058245">
    <property type="entry name" value="NreC/VraR/RcsB-like_REC"/>
</dbReference>
<dbReference type="CDD" id="cd06170">
    <property type="entry name" value="LuxR_C_like"/>
    <property type="match status" value="1"/>
</dbReference>
<protein>
    <submittedName>
        <fullName evidence="9">UvrY/SirA/GacA family response regulator transcription factor</fullName>
    </submittedName>
</protein>
<dbReference type="InterPro" id="IPR000792">
    <property type="entry name" value="Tscrpt_reg_LuxR_C"/>
</dbReference>
<dbReference type="PROSITE" id="PS00622">
    <property type="entry name" value="HTH_LUXR_1"/>
    <property type="match status" value="1"/>
</dbReference>
<dbReference type="SMART" id="SM00421">
    <property type="entry name" value="HTH_LUXR"/>
    <property type="match status" value="1"/>
</dbReference>
<dbReference type="NCBIfam" id="NF007018">
    <property type="entry name" value="PRK09483.1"/>
    <property type="match status" value="1"/>
</dbReference>
<evidence type="ECO:0000259" key="8">
    <source>
        <dbReference type="PROSITE" id="PS50110"/>
    </source>
</evidence>
<dbReference type="PROSITE" id="PS50043">
    <property type="entry name" value="HTH_LUXR_2"/>
    <property type="match status" value="1"/>
</dbReference>
<dbReference type="SUPFAM" id="SSF52172">
    <property type="entry name" value="CheY-like"/>
    <property type="match status" value="1"/>
</dbReference>
<accession>A0ABP8V5F0</accession>
<dbReference type="Gene3D" id="3.40.50.2300">
    <property type="match status" value="1"/>
</dbReference>
<evidence type="ECO:0000256" key="5">
    <source>
        <dbReference type="ARBA" id="ARBA00023163"/>
    </source>
</evidence>
<evidence type="ECO:0000259" key="7">
    <source>
        <dbReference type="PROSITE" id="PS50043"/>
    </source>
</evidence>
<dbReference type="InterPro" id="IPR001789">
    <property type="entry name" value="Sig_transdc_resp-reg_receiver"/>
</dbReference>
<proteinExistence type="predicted"/>
<dbReference type="SUPFAM" id="SSF46894">
    <property type="entry name" value="C-terminal effector domain of the bipartite response regulators"/>
    <property type="match status" value="1"/>
</dbReference>
<dbReference type="PROSITE" id="PS50110">
    <property type="entry name" value="RESPONSE_REGULATORY"/>
    <property type="match status" value="1"/>
</dbReference>
<feature type="domain" description="HTH luxR-type" evidence="7">
    <location>
        <begin position="123"/>
        <end position="188"/>
    </location>
</feature>
<dbReference type="InterPro" id="IPR011006">
    <property type="entry name" value="CheY-like_superfamily"/>
</dbReference>
<comment type="caution">
    <text evidence="9">The sequence shown here is derived from an EMBL/GenBank/DDBJ whole genome shotgun (WGS) entry which is preliminary data.</text>
</comment>
<keyword evidence="3" id="KW-0805">Transcription regulation</keyword>
<keyword evidence="4" id="KW-0238">DNA-binding</keyword>
<organism evidence="9 10">
    <name type="scientific">Kistimonas scapharcae</name>
    <dbReference type="NCBI Taxonomy" id="1036133"/>
    <lineage>
        <taxon>Bacteria</taxon>
        <taxon>Pseudomonadati</taxon>
        <taxon>Pseudomonadota</taxon>
        <taxon>Gammaproteobacteria</taxon>
        <taxon>Oceanospirillales</taxon>
        <taxon>Endozoicomonadaceae</taxon>
        <taxon>Kistimonas</taxon>
    </lineage>
</organism>
<evidence type="ECO:0000256" key="3">
    <source>
        <dbReference type="ARBA" id="ARBA00023015"/>
    </source>
</evidence>
<dbReference type="InterPro" id="IPR039420">
    <property type="entry name" value="WalR-like"/>
</dbReference>
<dbReference type="Proteomes" id="UP001500604">
    <property type="component" value="Unassembled WGS sequence"/>
</dbReference>
<dbReference type="SMART" id="SM00448">
    <property type="entry name" value="REC"/>
    <property type="match status" value="1"/>
</dbReference>
<keyword evidence="5" id="KW-0804">Transcription</keyword>
<evidence type="ECO:0000256" key="2">
    <source>
        <dbReference type="ARBA" id="ARBA00023012"/>
    </source>
</evidence>
<dbReference type="InterPro" id="IPR016032">
    <property type="entry name" value="Sig_transdc_resp-reg_C-effctor"/>
</dbReference>